<feature type="transmembrane region" description="Helical" evidence="5">
    <location>
        <begin position="204"/>
        <end position="222"/>
    </location>
</feature>
<name>A0A8S4NZR8_OWEFU</name>
<feature type="transmembrane region" description="Helical" evidence="5">
    <location>
        <begin position="81"/>
        <end position="104"/>
    </location>
</feature>
<keyword evidence="4 5" id="KW-0472">Membrane</keyword>
<dbReference type="Gene3D" id="1.20.1250.20">
    <property type="entry name" value="MFS general substrate transporter like domains"/>
    <property type="match status" value="2"/>
</dbReference>
<evidence type="ECO:0000256" key="2">
    <source>
        <dbReference type="ARBA" id="ARBA00022692"/>
    </source>
</evidence>
<dbReference type="PANTHER" id="PTHR10924">
    <property type="entry name" value="MAJOR FACILITATOR SUPERFAMILY PROTEIN-RELATED"/>
    <property type="match status" value="1"/>
</dbReference>
<feature type="transmembrane region" description="Helical" evidence="5">
    <location>
        <begin position="135"/>
        <end position="168"/>
    </location>
</feature>
<feature type="transmembrane region" description="Helical" evidence="5">
    <location>
        <begin position="44"/>
        <end position="61"/>
    </location>
</feature>
<dbReference type="SUPFAM" id="SSF103473">
    <property type="entry name" value="MFS general substrate transporter"/>
    <property type="match status" value="2"/>
</dbReference>
<proteinExistence type="predicted"/>
<keyword evidence="7" id="KW-1185">Reference proteome</keyword>
<comment type="subcellular location">
    <subcellularLocation>
        <location evidence="1">Membrane</location>
        <topology evidence="1">Multi-pass membrane protein</topology>
    </subcellularLocation>
</comment>
<feature type="transmembrane region" description="Helical" evidence="5">
    <location>
        <begin position="180"/>
        <end position="198"/>
    </location>
</feature>
<feature type="transmembrane region" description="Helical" evidence="5">
    <location>
        <begin position="300"/>
        <end position="319"/>
    </location>
</feature>
<feature type="transmembrane region" description="Helical" evidence="5">
    <location>
        <begin position="229"/>
        <end position="248"/>
    </location>
</feature>
<dbReference type="AlphaFoldDB" id="A0A8S4NZR8"/>
<dbReference type="EMBL" id="CAIIXF020000006">
    <property type="protein sequence ID" value="CAH1786068.1"/>
    <property type="molecule type" value="Genomic_DNA"/>
</dbReference>
<reference evidence="6" key="1">
    <citation type="submission" date="2022-03" db="EMBL/GenBank/DDBJ databases">
        <authorList>
            <person name="Martin C."/>
        </authorList>
    </citation>
    <scope>NUCLEOTIDE SEQUENCE</scope>
</reference>
<evidence type="ECO:0000256" key="3">
    <source>
        <dbReference type="ARBA" id="ARBA00022989"/>
    </source>
</evidence>
<accession>A0A8S4NZR8</accession>
<dbReference type="InterPro" id="IPR049680">
    <property type="entry name" value="FLVCR1-2_SLC49-like"/>
</dbReference>
<dbReference type="InterPro" id="IPR036259">
    <property type="entry name" value="MFS_trans_sf"/>
</dbReference>
<dbReference type="OrthoDB" id="422206at2759"/>
<sequence>MTKDYISEENDKQPLLNKYNINIGTGNEDPNTTNKTETVYGRRWYILLLFSVVSATQAAVWNTFGPVADSAKIVFQWEDSVLALLPALGNIAYILTVAFGAWIMDVKGMRVAMVGATGLLFLGTLFRCFTTDPIAATWLVLIGSVFNGIAGTVPFGGPPLLSALWFPANQRASATAISTVMNYLGMAFSFIVGQLAIVNSILSGISACTGSAAPPLISSLWFPTSQRATATAIATIFAYLGVAFSFIIGPQLVTQPPKNCNSTFINNTLVRNNSYCRMNGTSIIWEESFLIKERSEMMRLMYVECGFSCFLFLLVIIYFPSKPPSPPSASAGVERLDFKDGLLHLVRMKQFWLILMAYALPVGVFAVWGSVLDINLNPIGVGQDEAAWIGFYGTLAGCVSGLLVSRLADVFSGHLKLILIALCVQSVASVVWYTLIWLQYIPFSSAVLYASSILMGFYINGAVPLFYEIGCETCYPVAEGVTGGVLTLANNLFGIAFLIMLQIPNIGVAWMNWTLLGACGLSIPLLALTKTGYGRLKLDQYQT</sequence>
<evidence type="ECO:0000256" key="1">
    <source>
        <dbReference type="ARBA" id="ARBA00004141"/>
    </source>
</evidence>
<evidence type="ECO:0000313" key="6">
    <source>
        <dbReference type="EMBL" id="CAH1786068.1"/>
    </source>
</evidence>
<keyword evidence="2 5" id="KW-0812">Transmembrane</keyword>
<feature type="transmembrane region" description="Helical" evidence="5">
    <location>
        <begin position="386"/>
        <end position="405"/>
    </location>
</feature>
<dbReference type="PANTHER" id="PTHR10924:SF27">
    <property type="entry name" value="SOLUTE CARRIER FAMILY 49 MEMBER 4"/>
    <property type="match status" value="1"/>
</dbReference>
<evidence type="ECO:0000256" key="4">
    <source>
        <dbReference type="ARBA" id="ARBA00023136"/>
    </source>
</evidence>
<feature type="transmembrane region" description="Helical" evidence="5">
    <location>
        <begin position="481"/>
        <end position="503"/>
    </location>
</feature>
<feature type="transmembrane region" description="Helical" evidence="5">
    <location>
        <begin position="446"/>
        <end position="469"/>
    </location>
</feature>
<dbReference type="InterPro" id="IPR011701">
    <property type="entry name" value="MFS"/>
</dbReference>
<dbReference type="Proteomes" id="UP000749559">
    <property type="component" value="Unassembled WGS sequence"/>
</dbReference>
<comment type="caution">
    <text evidence="6">The sequence shown here is derived from an EMBL/GenBank/DDBJ whole genome shotgun (WGS) entry which is preliminary data.</text>
</comment>
<keyword evidence="3 5" id="KW-1133">Transmembrane helix</keyword>
<gene>
    <name evidence="6" type="ORF">OFUS_LOCUS12033</name>
</gene>
<protein>
    <submittedName>
        <fullName evidence="6">Uncharacterized protein</fullName>
    </submittedName>
</protein>
<dbReference type="GO" id="GO:0022857">
    <property type="term" value="F:transmembrane transporter activity"/>
    <property type="evidence" value="ECO:0007669"/>
    <property type="project" value="InterPro"/>
</dbReference>
<evidence type="ECO:0000313" key="7">
    <source>
        <dbReference type="Proteomes" id="UP000749559"/>
    </source>
</evidence>
<feature type="transmembrane region" description="Helical" evidence="5">
    <location>
        <begin position="351"/>
        <end position="371"/>
    </location>
</feature>
<feature type="transmembrane region" description="Helical" evidence="5">
    <location>
        <begin position="509"/>
        <end position="528"/>
    </location>
</feature>
<organism evidence="6 7">
    <name type="scientific">Owenia fusiformis</name>
    <name type="common">Polychaete worm</name>
    <dbReference type="NCBI Taxonomy" id="6347"/>
    <lineage>
        <taxon>Eukaryota</taxon>
        <taxon>Metazoa</taxon>
        <taxon>Spiralia</taxon>
        <taxon>Lophotrochozoa</taxon>
        <taxon>Annelida</taxon>
        <taxon>Polychaeta</taxon>
        <taxon>Sedentaria</taxon>
        <taxon>Canalipalpata</taxon>
        <taxon>Sabellida</taxon>
        <taxon>Oweniida</taxon>
        <taxon>Oweniidae</taxon>
        <taxon>Owenia</taxon>
    </lineage>
</organism>
<dbReference type="GO" id="GO:0016020">
    <property type="term" value="C:membrane"/>
    <property type="evidence" value="ECO:0007669"/>
    <property type="project" value="UniProtKB-SubCell"/>
</dbReference>
<dbReference type="Pfam" id="PF07690">
    <property type="entry name" value="MFS_1"/>
    <property type="match status" value="2"/>
</dbReference>
<feature type="transmembrane region" description="Helical" evidence="5">
    <location>
        <begin position="417"/>
        <end position="440"/>
    </location>
</feature>
<evidence type="ECO:0000256" key="5">
    <source>
        <dbReference type="SAM" id="Phobius"/>
    </source>
</evidence>